<comment type="caution">
    <text evidence="1">The sequence shown here is derived from an EMBL/GenBank/DDBJ whole genome shotgun (WGS) entry which is preliminary data.</text>
</comment>
<dbReference type="Proteomes" id="UP000234341">
    <property type="component" value="Unassembled WGS sequence"/>
</dbReference>
<sequence>MTLPLLRLRKESNTATHPKIAPRLSGVSETMLWTLYDRAYEARCPDSVLCDPDSVRICDVLDYDFAGRFGIPTGVFSARAATIDRLVRCWLHRHPEGLVVSLGEGLETQARRVDNGRMRWLTVELAPAIALRRQLIPACHRFRQLASSVVEPSWTDEIEPGATVYVIAQGLFMYLKAEAVRRIVLQIVECIPGVEIVFDIIPRWFSRLTLWGVMQTPRYRLPPMPWGIDSDEIETQLRAWTPRIASVHVLEYRAPRGWPRVAEEAFRLYPRAKEHLPAIVHVKAL</sequence>
<dbReference type="SUPFAM" id="SSF53335">
    <property type="entry name" value="S-adenosyl-L-methionine-dependent methyltransferases"/>
    <property type="match status" value="1"/>
</dbReference>
<dbReference type="Gene3D" id="3.40.50.150">
    <property type="entry name" value="Vaccinia Virus protein VP39"/>
    <property type="match status" value="1"/>
</dbReference>
<keyword evidence="1" id="KW-0489">Methyltransferase</keyword>
<reference evidence="1 2" key="1">
    <citation type="submission" date="2017-12" db="EMBL/GenBank/DDBJ databases">
        <title>Genome sequence of the active heterotrophic nitrifier-denitrifier, Cupriavidus pauculus UM1.</title>
        <authorList>
            <person name="Putonti C."/>
            <person name="Castignetti D."/>
        </authorList>
    </citation>
    <scope>NUCLEOTIDE SEQUENCE [LARGE SCALE GENOMIC DNA]</scope>
    <source>
        <strain evidence="1 2">UM1</strain>
    </source>
</reference>
<dbReference type="EMBL" id="PJRP01000014">
    <property type="protein sequence ID" value="PLP97946.1"/>
    <property type="molecule type" value="Genomic_DNA"/>
</dbReference>
<name>A0A2N5C6T6_9BURK</name>
<gene>
    <name evidence="1" type="ORF">CYJ10_24440</name>
</gene>
<evidence type="ECO:0000313" key="1">
    <source>
        <dbReference type="EMBL" id="PLP97946.1"/>
    </source>
</evidence>
<protein>
    <submittedName>
        <fullName evidence="1">Methyltransferase</fullName>
    </submittedName>
</protein>
<dbReference type="PIRSF" id="PIRSF028177">
    <property type="entry name" value="Polyketide_synth_Omtfrase_TcmP"/>
    <property type="match status" value="1"/>
</dbReference>
<dbReference type="InterPro" id="IPR016874">
    <property type="entry name" value="TcmP-like"/>
</dbReference>
<dbReference type="GO" id="GO:0008168">
    <property type="term" value="F:methyltransferase activity"/>
    <property type="evidence" value="ECO:0007669"/>
    <property type="project" value="UniProtKB-KW"/>
</dbReference>
<organism evidence="1 2">
    <name type="scientific">Cupriavidus pauculus</name>
    <dbReference type="NCBI Taxonomy" id="82633"/>
    <lineage>
        <taxon>Bacteria</taxon>
        <taxon>Pseudomonadati</taxon>
        <taxon>Pseudomonadota</taxon>
        <taxon>Betaproteobacteria</taxon>
        <taxon>Burkholderiales</taxon>
        <taxon>Burkholderiaceae</taxon>
        <taxon>Cupriavidus</taxon>
    </lineage>
</organism>
<dbReference type="GO" id="GO:0032259">
    <property type="term" value="P:methylation"/>
    <property type="evidence" value="ECO:0007669"/>
    <property type="project" value="UniProtKB-KW"/>
</dbReference>
<keyword evidence="1" id="KW-0808">Transferase</keyword>
<accession>A0A2N5C6T6</accession>
<dbReference type="PANTHER" id="PTHR43619">
    <property type="entry name" value="S-ADENOSYL-L-METHIONINE-DEPENDENT METHYLTRANSFERASE YKTD-RELATED"/>
    <property type="match status" value="1"/>
</dbReference>
<dbReference type="InterPro" id="IPR029063">
    <property type="entry name" value="SAM-dependent_MTases_sf"/>
</dbReference>
<dbReference type="AlphaFoldDB" id="A0A2N5C6T6"/>
<evidence type="ECO:0000313" key="2">
    <source>
        <dbReference type="Proteomes" id="UP000234341"/>
    </source>
</evidence>
<dbReference type="PANTHER" id="PTHR43619:SF2">
    <property type="entry name" value="S-ADENOSYL-L-METHIONINE-DEPENDENT METHYLTRANSFERASES SUPERFAMILY PROTEIN"/>
    <property type="match status" value="1"/>
</dbReference>
<proteinExistence type="predicted"/>